<protein>
    <submittedName>
        <fullName evidence="1">Uncharacterized protein</fullName>
    </submittedName>
</protein>
<dbReference type="OrthoDB" id="10356980at2759"/>
<dbReference type="Proteomes" id="UP000237105">
    <property type="component" value="Unassembled WGS sequence"/>
</dbReference>
<reference evidence="2" key="1">
    <citation type="submission" date="2016-06" db="EMBL/GenBank/DDBJ databases">
        <title>Parallel loss of symbiosis genes in relatives of nitrogen-fixing non-legume Parasponia.</title>
        <authorList>
            <person name="Van Velzen R."/>
            <person name="Holmer R."/>
            <person name="Bu F."/>
            <person name="Rutten L."/>
            <person name="Van Zeijl A."/>
            <person name="Liu W."/>
            <person name="Santuari L."/>
            <person name="Cao Q."/>
            <person name="Sharma T."/>
            <person name="Shen D."/>
            <person name="Roswanjaya Y."/>
            <person name="Wardhani T."/>
            <person name="Kalhor M.S."/>
            <person name="Jansen J."/>
            <person name="Van den Hoogen J."/>
            <person name="Gungor B."/>
            <person name="Hartog M."/>
            <person name="Hontelez J."/>
            <person name="Verver J."/>
            <person name="Yang W.-C."/>
            <person name="Schijlen E."/>
            <person name="Repin R."/>
            <person name="Schilthuizen M."/>
            <person name="Schranz E."/>
            <person name="Heidstra R."/>
            <person name="Miyata K."/>
            <person name="Fedorova E."/>
            <person name="Kohlen W."/>
            <person name="Bisseling T."/>
            <person name="Smit S."/>
            <person name="Geurts R."/>
        </authorList>
    </citation>
    <scope>NUCLEOTIDE SEQUENCE [LARGE SCALE GENOMIC DNA]</scope>
    <source>
        <strain evidence="2">cv. WU1-14</strain>
    </source>
</reference>
<evidence type="ECO:0000313" key="1">
    <source>
        <dbReference type="EMBL" id="PON67721.1"/>
    </source>
</evidence>
<gene>
    <name evidence="1" type="ORF">PanWU01x14_101450</name>
</gene>
<keyword evidence="2" id="KW-1185">Reference proteome</keyword>
<evidence type="ECO:0000313" key="2">
    <source>
        <dbReference type="Proteomes" id="UP000237105"/>
    </source>
</evidence>
<name>A0A2P5D350_PARAD</name>
<proteinExistence type="predicted"/>
<dbReference type="AlphaFoldDB" id="A0A2P5D350"/>
<sequence>MELFWICLVSGVTYPNCETHLPPSRSSSLSSHIVFFIRVPKIKITDPQLGPTLHLLANVNRPHQVTILPLTFVPVKVQARVQKLRTKGTGQGFHHWGPWSLFGQT</sequence>
<dbReference type="EMBL" id="JXTB01000069">
    <property type="protein sequence ID" value="PON67721.1"/>
    <property type="molecule type" value="Genomic_DNA"/>
</dbReference>
<organism evidence="1 2">
    <name type="scientific">Parasponia andersonii</name>
    <name type="common">Sponia andersonii</name>
    <dbReference type="NCBI Taxonomy" id="3476"/>
    <lineage>
        <taxon>Eukaryota</taxon>
        <taxon>Viridiplantae</taxon>
        <taxon>Streptophyta</taxon>
        <taxon>Embryophyta</taxon>
        <taxon>Tracheophyta</taxon>
        <taxon>Spermatophyta</taxon>
        <taxon>Magnoliopsida</taxon>
        <taxon>eudicotyledons</taxon>
        <taxon>Gunneridae</taxon>
        <taxon>Pentapetalae</taxon>
        <taxon>rosids</taxon>
        <taxon>fabids</taxon>
        <taxon>Rosales</taxon>
        <taxon>Cannabaceae</taxon>
        <taxon>Parasponia</taxon>
    </lineage>
</organism>
<accession>A0A2P5D350</accession>
<comment type="caution">
    <text evidence="1">The sequence shown here is derived from an EMBL/GenBank/DDBJ whole genome shotgun (WGS) entry which is preliminary data.</text>
</comment>